<dbReference type="CDD" id="cd07561">
    <property type="entry name" value="Peptidase_S41_CPP_like"/>
    <property type="match status" value="1"/>
</dbReference>
<name>A0ABS1BHL2_9SPHI</name>
<dbReference type="PANTHER" id="PTHR32060">
    <property type="entry name" value="TAIL-SPECIFIC PROTEASE"/>
    <property type="match status" value="1"/>
</dbReference>
<comment type="caution">
    <text evidence="2">The sequence shown here is derived from an EMBL/GenBank/DDBJ whole genome shotgun (WGS) entry which is preliminary data.</text>
</comment>
<dbReference type="InterPro" id="IPR036034">
    <property type="entry name" value="PDZ_sf"/>
</dbReference>
<dbReference type="InterPro" id="IPR005151">
    <property type="entry name" value="Tail-specific_protease"/>
</dbReference>
<dbReference type="Gene3D" id="3.90.226.10">
    <property type="entry name" value="2-enoyl-CoA Hydratase, Chain A, domain 1"/>
    <property type="match status" value="1"/>
</dbReference>
<evidence type="ECO:0000313" key="3">
    <source>
        <dbReference type="Proteomes" id="UP000660024"/>
    </source>
</evidence>
<dbReference type="Pfam" id="PF03572">
    <property type="entry name" value="Peptidase_S41"/>
    <property type="match status" value="1"/>
</dbReference>
<dbReference type="Proteomes" id="UP000660024">
    <property type="component" value="Unassembled WGS sequence"/>
</dbReference>
<dbReference type="PANTHER" id="PTHR32060:SF30">
    <property type="entry name" value="CARBOXY-TERMINAL PROCESSING PROTEASE CTPA"/>
    <property type="match status" value="1"/>
</dbReference>
<evidence type="ECO:0000313" key="2">
    <source>
        <dbReference type="EMBL" id="MBK0382368.1"/>
    </source>
</evidence>
<dbReference type="PROSITE" id="PS51257">
    <property type="entry name" value="PROKAR_LIPOPROTEIN"/>
    <property type="match status" value="1"/>
</dbReference>
<protein>
    <recommendedName>
        <fullName evidence="1">Tail specific protease domain-containing protein</fullName>
    </recommendedName>
</protein>
<gene>
    <name evidence="2" type="ORF">I5M32_05280</name>
</gene>
<keyword evidence="3" id="KW-1185">Reference proteome</keyword>
<evidence type="ECO:0000259" key="1">
    <source>
        <dbReference type="Pfam" id="PF03572"/>
    </source>
</evidence>
<dbReference type="SUPFAM" id="SSF52096">
    <property type="entry name" value="ClpP/crotonase"/>
    <property type="match status" value="1"/>
</dbReference>
<dbReference type="InterPro" id="IPR029045">
    <property type="entry name" value="ClpP/crotonase-like_dom_sf"/>
</dbReference>
<accession>A0ABS1BHL2</accession>
<proteinExistence type="predicted"/>
<dbReference type="Gene3D" id="2.30.42.10">
    <property type="match status" value="1"/>
</dbReference>
<dbReference type="EMBL" id="JAEHFY010000006">
    <property type="protein sequence ID" value="MBK0382368.1"/>
    <property type="molecule type" value="Genomic_DNA"/>
</dbReference>
<reference evidence="2 3" key="1">
    <citation type="submission" date="2020-12" db="EMBL/GenBank/DDBJ databases">
        <title>Bacterial novel species Pedobacter sp. SD-b isolated from soil.</title>
        <authorList>
            <person name="Jung H.-Y."/>
        </authorList>
    </citation>
    <scope>NUCLEOTIDE SEQUENCE [LARGE SCALE GENOMIC DNA]</scope>
    <source>
        <strain evidence="2 3">SD-b</strain>
    </source>
</reference>
<dbReference type="RefSeq" id="WP_200585147.1">
    <property type="nucleotide sequence ID" value="NZ_JAEHFY010000006.1"/>
</dbReference>
<sequence>MKKVISKLVFGIFILGISFSSCKKDKPNLDITGPPSGTASRDELSKDSLFLYAQQVYLWNDALPTYGVFMPRKYSSKSTILDNLNDELFAITQLKTNPTTGKPYEYIADADGVQIMRPKYSYIEDLVASGKITFVKDLKSSVGLDGKGDGFGFGGLSAVGNSKADYKVYLNYVSPGSSAASFRLGRGTYINKINGKNIGTDFDNEVDYINSTIFDDNSQTISIGGKRADGTPFDVIVNRTQYDSSPVYKDTVLTVGSKKVGYLAFARFSSSANSQDILNTVFSKFAAQSVENLVIDLRYNGGGFVSTAQQMINLIAPLSVNGKKMFSLTYNTTLQQGKATILKNQPNRDQAGNITSGTQFQDDYSLNGNTYNFIKTGTLNNVSKVIFITTGGTASASELVINSLKPYVDVKTVGATSYGKPVGFFPIRIDKYDVYMSSFYNTNSAGQGNYFAGFTPDSPKKDDVTRDFGDPQELSLASALSYINTGVFTNATSNNTIKVNSTQTPANQLMFKSIGQPNSFNGMIDDLHKK</sequence>
<organism evidence="2 3">
    <name type="scientific">Pedobacter segetis</name>
    <dbReference type="NCBI Taxonomy" id="2793069"/>
    <lineage>
        <taxon>Bacteria</taxon>
        <taxon>Pseudomonadati</taxon>
        <taxon>Bacteroidota</taxon>
        <taxon>Sphingobacteriia</taxon>
        <taxon>Sphingobacteriales</taxon>
        <taxon>Sphingobacteriaceae</taxon>
        <taxon>Pedobacter</taxon>
    </lineage>
</organism>
<dbReference type="Gene3D" id="3.30.750.170">
    <property type="match status" value="1"/>
</dbReference>
<feature type="domain" description="Tail specific protease" evidence="1">
    <location>
        <begin position="259"/>
        <end position="431"/>
    </location>
</feature>